<gene>
    <name evidence="1" type="ORF">GCM10009114_15890</name>
</gene>
<evidence type="ECO:0000313" key="1">
    <source>
        <dbReference type="EMBL" id="GAA0855890.1"/>
    </source>
</evidence>
<dbReference type="EMBL" id="BAAAFD010000003">
    <property type="protein sequence ID" value="GAA0855890.1"/>
    <property type="molecule type" value="Genomic_DNA"/>
</dbReference>
<accession>A0ABP3WRU1</accession>
<sequence length="72" mass="8114">MQNKIIYQFPSAQVANRFLNEINAPQLPHIKAKLHRGSDKVEVVYFYADSGFDSTSSELDDLASKYDGAEFS</sequence>
<name>A0ABP3WRU1_9ALTE</name>
<organism evidence="1 2">
    <name type="scientific">Aliiglaciecola litoralis</name>
    <dbReference type="NCBI Taxonomy" id="582857"/>
    <lineage>
        <taxon>Bacteria</taxon>
        <taxon>Pseudomonadati</taxon>
        <taxon>Pseudomonadota</taxon>
        <taxon>Gammaproteobacteria</taxon>
        <taxon>Alteromonadales</taxon>
        <taxon>Alteromonadaceae</taxon>
        <taxon>Aliiglaciecola</taxon>
    </lineage>
</organism>
<keyword evidence="2" id="KW-1185">Reference proteome</keyword>
<reference evidence="2" key="1">
    <citation type="journal article" date="2019" name="Int. J. Syst. Evol. Microbiol.">
        <title>The Global Catalogue of Microorganisms (GCM) 10K type strain sequencing project: providing services to taxonomists for standard genome sequencing and annotation.</title>
        <authorList>
            <consortium name="The Broad Institute Genomics Platform"/>
            <consortium name="The Broad Institute Genome Sequencing Center for Infectious Disease"/>
            <person name="Wu L."/>
            <person name="Ma J."/>
        </authorList>
    </citation>
    <scope>NUCLEOTIDE SEQUENCE [LARGE SCALE GENOMIC DNA]</scope>
    <source>
        <strain evidence="2">JCM 15896</strain>
    </source>
</reference>
<protein>
    <submittedName>
        <fullName evidence="1">Uncharacterized protein</fullName>
    </submittedName>
</protein>
<proteinExistence type="predicted"/>
<dbReference type="Proteomes" id="UP001500359">
    <property type="component" value="Unassembled WGS sequence"/>
</dbReference>
<comment type="caution">
    <text evidence="1">The sequence shown here is derived from an EMBL/GenBank/DDBJ whole genome shotgun (WGS) entry which is preliminary data.</text>
</comment>
<evidence type="ECO:0000313" key="2">
    <source>
        <dbReference type="Proteomes" id="UP001500359"/>
    </source>
</evidence>
<dbReference type="RefSeq" id="WP_343858453.1">
    <property type="nucleotide sequence ID" value="NZ_BAAAFD010000003.1"/>
</dbReference>